<sequence>MAIKNLDAFLHTYFTSHHCKVNNSEDGVLHVKLTEEMDRALMNRPFYWHYIKKMGQNGDPMHLTLITNPNKRDGKGDWVHFGSPRLQQIINHLKENEKFTMLFQQIKTDKNTALYPWLVMNIKISYKGKQKKDEIISIGLHLINGMMKLEMMDILQKIPLQMTISDYCYTISPLIKIKSGFIRIESVIENYINNQPHEWADASFKTLKEEIDLLKHFYQGITEIEDLEQQMDNEIENMKKRYTPSISMEVINGGIFYLSENINHLE</sequence>
<dbReference type="Pfam" id="PF11079">
    <property type="entry name" value="YqhG"/>
    <property type="match status" value="1"/>
</dbReference>
<dbReference type="RefSeq" id="WP_390361471.1">
    <property type="nucleotide sequence ID" value="NZ_JBHTKJ010000021.1"/>
</dbReference>
<keyword evidence="2" id="KW-1185">Reference proteome</keyword>
<protein>
    <submittedName>
        <fullName evidence="1">YqhG family protein</fullName>
    </submittedName>
</protein>
<evidence type="ECO:0000313" key="2">
    <source>
        <dbReference type="Proteomes" id="UP001597040"/>
    </source>
</evidence>
<comment type="caution">
    <text evidence="1">The sequence shown here is derived from an EMBL/GenBank/DDBJ whole genome shotgun (WGS) entry which is preliminary data.</text>
</comment>
<organism evidence="1 2">
    <name type="scientific">Virgibacillus byunsanensis</name>
    <dbReference type="NCBI Taxonomy" id="570945"/>
    <lineage>
        <taxon>Bacteria</taxon>
        <taxon>Bacillati</taxon>
        <taxon>Bacillota</taxon>
        <taxon>Bacilli</taxon>
        <taxon>Bacillales</taxon>
        <taxon>Bacillaceae</taxon>
        <taxon>Virgibacillus</taxon>
    </lineage>
</organism>
<proteinExistence type="predicted"/>
<dbReference type="EMBL" id="JBHTKJ010000021">
    <property type="protein sequence ID" value="MFD1038468.1"/>
    <property type="molecule type" value="Genomic_DNA"/>
</dbReference>
<accession>A0ABW3LJA7</accession>
<dbReference type="Proteomes" id="UP001597040">
    <property type="component" value="Unassembled WGS sequence"/>
</dbReference>
<reference evidence="2" key="1">
    <citation type="journal article" date="2019" name="Int. J. Syst. Evol. Microbiol.">
        <title>The Global Catalogue of Microorganisms (GCM) 10K type strain sequencing project: providing services to taxonomists for standard genome sequencing and annotation.</title>
        <authorList>
            <consortium name="The Broad Institute Genomics Platform"/>
            <consortium name="The Broad Institute Genome Sequencing Center for Infectious Disease"/>
            <person name="Wu L."/>
            <person name="Ma J."/>
        </authorList>
    </citation>
    <scope>NUCLEOTIDE SEQUENCE [LARGE SCALE GENOMIC DNA]</scope>
    <source>
        <strain evidence="2">CCUG 56754</strain>
    </source>
</reference>
<evidence type="ECO:0000313" key="1">
    <source>
        <dbReference type="EMBL" id="MFD1038468.1"/>
    </source>
</evidence>
<dbReference type="InterPro" id="IPR024562">
    <property type="entry name" value="YqhG"/>
</dbReference>
<name>A0ABW3LJA7_9BACI</name>
<gene>
    <name evidence="1" type="ORF">ACFQ3N_08670</name>
</gene>